<dbReference type="InterPro" id="IPR036291">
    <property type="entry name" value="NAD(P)-bd_dom_sf"/>
</dbReference>
<dbReference type="PANTHER" id="PTHR42760">
    <property type="entry name" value="SHORT-CHAIN DEHYDROGENASES/REDUCTASES FAMILY MEMBER"/>
    <property type="match status" value="1"/>
</dbReference>
<dbReference type="SUPFAM" id="SSF51735">
    <property type="entry name" value="NAD(P)-binding Rossmann-fold domains"/>
    <property type="match status" value="1"/>
</dbReference>
<evidence type="ECO:0000256" key="2">
    <source>
        <dbReference type="ARBA" id="ARBA00023002"/>
    </source>
</evidence>
<dbReference type="Proteomes" id="UP001500067">
    <property type="component" value="Unassembled WGS sequence"/>
</dbReference>
<dbReference type="PRINTS" id="PR00080">
    <property type="entry name" value="SDRFAMILY"/>
</dbReference>
<dbReference type="Pfam" id="PF13561">
    <property type="entry name" value="adh_short_C2"/>
    <property type="match status" value="1"/>
</dbReference>
<organism evidence="3 4">
    <name type="scientific">Nemorincola caseinilytica</name>
    <dbReference type="NCBI Taxonomy" id="2054315"/>
    <lineage>
        <taxon>Bacteria</taxon>
        <taxon>Pseudomonadati</taxon>
        <taxon>Bacteroidota</taxon>
        <taxon>Chitinophagia</taxon>
        <taxon>Chitinophagales</taxon>
        <taxon>Chitinophagaceae</taxon>
        <taxon>Nemorincola</taxon>
    </lineage>
</organism>
<comment type="caution">
    <text evidence="3">The sequence shown here is derived from an EMBL/GenBank/DDBJ whole genome shotgun (WGS) entry which is preliminary data.</text>
</comment>
<dbReference type="PRINTS" id="PR00081">
    <property type="entry name" value="GDHRDH"/>
</dbReference>
<sequence length="250" mass="26001">MKKLQNKVAIVTGAAGGIGAAIALLFAEEGANVMATDLQQEKMATWADAAGHTGLVIAHLQHDVASWDSWQNVVKTTLALYGKIDILINNAGIYPPGVTTEATSKELWDKVIGINLTGPFIGTQLCVPHMRAVGGGAIVNISSIAGIVGGNGAAYSASKGGLRLLTKDNAVEFAKDHIRVNSIHPGGVITPMTEAFISNESARAMIKNICPMERMANAVEIAYGALYLAGADSSYVTGTELVIDGGLTAR</sequence>
<evidence type="ECO:0000313" key="4">
    <source>
        <dbReference type="Proteomes" id="UP001500067"/>
    </source>
</evidence>
<dbReference type="RefSeq" id="WP_345082604.1">
    <property type="nucleotide sequence ID" value="NZ_BAABFA010000011.1"/>
</dbReference>
<protein>
    <submittedName>
        <fullName evidence="3">Glucose 1-dehydrogenase</fullName>
    </submittedName>
</protein>
<evidence type="ECO:0000256" key="1">
    <source>
        <dbReference type="ARBA" id="ARBA00006484"/>
    </source>
</evidence>
<proteinExistence type="inferred from homology"/>
<comment type="similarity">
    <text evidence="1">Belongs to the short-chain dehydrogenases/reductases (SDR) family.</text>
</comment>
<dbReference type="InterPro" id="IPR002347">
    <property type="entry name" value="SDR_fam"/>
</dbReference>
<dbReference type="NCBIfam" id="NF005559">
    <property type="entry name" value="PRK07231.1"/>
    <property type="match status" value="1"/>
</dbReference>
<keyword evidence="2" id="KW-0560">Oxidoreductase</keyword>
<gene>
    <name evidence="3" type="ORF">GCM10023093_20460</name>
</gene>
<evidence type="ECO:0000313" key="3">
    <source>
        <dbReference type="EMBL" id="GAA4466389.1"/>
    </source>
</evidence>
<accession>A0ABP8NJD2</accession>
<dbReference type="PANTHER" id="PTHR42760:SF133">
    <property type="entry name" value="3-OXOACYL-[ACYL-CARRIER-PROTEIN] REDUCTASE"/>
    <property type="match status" value="1"/>
</dbReference>
<reference evidence="4" key="1">
    <citation type="journal article" date="2019" name="Int. J. Syst. Evol. Microbiol.">
        <title>The Global Catalogue of Microorganisms (GCM) 10K type strain sequencing project: providing services to taxonomists for standard genome sequencing and annotation.</title>
        <authorList>
            <consortium name="The Broad Institute Genomics Platform"/>
            <consortium name="The Broad Institute Genome Sequencing Center for Infectious Disease"/>
            <person name="Wu L."/>
            <person name="Ma J."/>
        </authorList>
    </citation>
    <scope>NUCLEOTIDE SEQUENCE [LARGE SCALE GENOMIC DNA]</scope>
    <source>
        <strain evidence="4">JCM 32105</strain>
    </source>
</reference>
<dbReference type="Gene3D" id="3.40.50.720">
    <property type="entry name" value="NAD(P)-binding Rossmann-like Domain"/>
    <property type="match status" value="1"/>
</dbReference>
<keyword evidence="4" id="KW-1185">Reference proteome</keyword>
<dbReference type="EMBL" id="BAABFA010000011">
    <property type="protein sequence ID" value="GAA4466389.1"/>
    <property type="molecule type" value="Genomic_DNA"/>
</dbReference>
<name>A0ABP8NJD2_9BACT</name>